<dbReference type="InterPro" id="IPR005011">
    <property type="entry name" value="SNU66/SART1"/>
</dbReference>
<evidence type="ECO:0000256" key="2">
    <source>
        <dbReference type="ARBA" id="ARBA00006076"/>
    </source>
</evidence>
<evidence type="ECO:0000256" key="1">
    <source>
        <dbReference type="ARBA" id="ARBA00004123"/>
    </source>
</evidence>
<dbReference type="Proteomes" id="UP000078387">
    <property type="component" value="Unassembled WGS sequence"/>
</dbReference>
<sequence length="133" mass="15458">MNFNENTEEKIPQTVILTEEVNLGFGVCKCIDFLKTHGGVDDGIKEDDEIDLDRVDDLGRTIKPLEQYRMMCHRFHGKNPSKNKIKRTNKLRAQDILKLRMSFQDTPLGMINTAKKLMVEQHKPFLDVKLEKK</sequence>
<dbReference type="Pfam" id="PF03343">
    <property type="entry name" value="SART-1"/>
    <property type="match status" value="1"/>
</dbReference>
<evidence type="ECO:0000313" key="4">
    <source>
        <dbReference type="EMBL" id="GAT94847.1"/>
    </source>
</evidence>
<keyword evidence="3" id="KW-0539">Nucleus</keyword>
<accession>A0A5K1V9L1</accession>
<evidence type="ECO:0000256" key="3">
    <source>
        <dbReference type="ARBA" id="ARBA00023242"/>
    </source>
</evidence>
<dbReference type="VEuPathDB" id="AmoebaDB:EHI8A_002390"/>
<organism evidence="4 5">
    <name type="scientific">Entamoeba histolytica</name>
    <dbReference type="NCBI Taxonomy" id="5759"/>
    <lineage>
        <taxon>Eukaryota</taxon>
        <taxon>Amoebozoa</taxon>
        <taxon>Evosea</taxon>
        <taxon>Archamoebae</taxon>
        <taxon>Mastigamoebida</taxon>
        <taxon>Entamoebidae</taxon>
        <taxon>Entamoeba</taxon>
    </lineage>
</organism>
<dbReference type="GO" id="GO:0046540">
    <property type="term" value="C:U4/U6 x U5 tri-snRNP complex"/>
    <property type="evidence" value="ECO:0007669"/>
    <property type="project" value="TreeGrafter"/>
</dbReference>
<proteinExistence type="inferred from homology"/>
<dbReference type="GO" id="GO:0045292">
    <property type="term" value="P:mRNA cis splicing, via spliceosome"/>
    <property type="evidence" value="ECO:0007669"/>
    <property type="project" value="TreeGrafter"/>
</dbReference>
<comment type="similarity">
    <text evidence="2">Belongs to the SNU66/SART1 family.</text>
</comment>
<name>A0A5K1V9L1_ENTHI</name>
<reference evidence="4 5" key="1">
    <citation type="submission" date="2016-05" db="EMBL/GenBank/DDBJ databases">
        <title>First whole genome sequencing of Entamoeba histolytica HM1:IMSS-clone-6.</title>
        <authorList>
            <person name="Mukherjee Avik.K."/>
            <person name="Izumyama S."/>
            <person name="Nakada-Tsukui K."/>
            <person name="Nozaki T."/>
        </authorList>
    </citation>
    <scope>NUCLEOTIDE SEQUENCE [LARGE SCALE GENOMIC DNA]</scope>
    <source>
        <strain evidence="4 5">HM1:IMSS clone 6</strain>
    </source>
</reference>
<dbReference type="VEuPathDB" id="AmoebaDB:EHI7A_018050"/>
<dbReference type="PANTHER" id="PTHR14152">
    <property type="entry name" value="SQUAMOUS CELL CARCINOMA ANTIGEN RECOGNISED BY CYTOTOXIC T LYMPHOCYTES"/>
    <property type="match status" value="1"/>
</dbReference>
<dbReference type="OMA" id="MEHDAIV"/>
<dbReference type="PANTHER" id="PTHR14152:SF5">
    <property type="entry name" value="U4_U6.U5 TRI-SNRNP-ASSOCIATED PROTEIN 1"/>
    <property type="match status" value="1"/>
</dbReference>
<dbReference type="EMBL" id="BDEQ01000001">
    <property type="protein sequence ID" value="GAT94847.1"/>
    <property type="molecule type" value="Genomic_DNA"/>
</dbReference>
<comment type="subcellular location">
    <subcellularLocation>
        <location evidence="1">Nucleus</location>
    </subcellularLocation>
</comment>
<dbReference type="AlphaFoldDB" id="A0A5K1V9L1"/>
<comment type="caution">
    <text evidence="4">The sequence shown here is derived from an EMBL/GenBank/DDBJ whole genome shotgun (WGS) entry which is preliminary data.</text>
</comment>
<dbReference type="GO" id="GO:0000481">
    <property type="term" value="P:maturation of 5S rRNA"/>
    <property type="evidence" value="ECO:0007669"/>
    <property type="project" value="TreeGrafter"/>
</dbReference>
<gene>
    <name evidence="4" type="ORF">CL6EHI_135030</name>
</gene>
<protein>
    <submittedName>
        <fullName evidence="4">Uncharacterized protein</fullName>
    </submittedName>
</protein>
<evidence type="ECO:0000313" key="5">
    <source>
        <dbReference type="Proteomes" id="UP000078387"/>
    </source>
</evidence>
<dbReference type="VEuPathDB" id="AmoebaDB:EHI5A_009560"/>
<dbReference type="VEuPathDB" id="AmoebaDB:EHI_135030"/>
<dbReference type="VEuPathDB" id="AmoebaDB:KM1_008230"/>